<keyword evidence="2" id="KW-1185">Reference proteome</keyword>
<gene>
    <name evidence="1" type="ORF">L227DRAFT_577850</name>
</gene>
<protein>
    <submittedName>
        <fullName evidence="1">Uncharacterized protein</fullName>
    </submittedName>
</protein>
<evidence type="ECO:0000313" key="2">
    <source>
        <dbReference type="Proteomes" id="UP000313359"/>
    </source>
</evidence>
<sequence length="160" mass="18142">MCLTQALARLLHAIDVYTYVVAVDDFSPIHTYRSIHPYLPAHLLHRNGLRFPAGTQDFGSTSFERRHHAELGEHPTREFGNEHRAIFESYLASYFGSGKWRQTTSLVRAPATCRDAHERNCSAAAQRRRTYRYGIWKGPPGRLAARSLEGGCFVALIEGR</sequence>
<dbReference type="Proteomes" id="UP000313359">
    <property type="component" value="Unassembled WGS sequence"/>
</dbReference>
<dbReference type="EMBL" id="ML122280">
    <property type="protein sequence ID" value="RPD57548.1"/>
    <property type="molecule type" value="Genomic_DNA"/>
</dbReference>
<dbReference type="AlphaFoldDB" id="A0A5C2S292"/>
<accession>A0A5C2S292</accession>
<name>A0A5C2S292_9APHY</name>
<evidence type="ECO:0000313" key="1">
    <source>
        <dbReference type="EMBL" id="RPD57548.1"/>
    </source>
</evidence>
<proteinExistence type="predicted"/>
<organism evidence="1 2">
    <name type="scientific">Lentinus tigrinus ALCF2SS1-6</name>
    <dbReference type="NCBI Taxonomy" id="1328759"/>
    <lineage>
        <taxon>Eukaryota</taxon>
        <taxon>Fungi</taxon>
        <taxon>Dikarya</taxon>
        <taxon>Basidiomycota</taxon>
        <taxon>Agaricomycotina</taxon>
        <taxon>Agaricomycetes</taxon>
        <taxon>Polyporales</taxon>
        <taxon>Polyporaceae</taxon>
        <taxon>Lentinus</taxon>
    </lineage>
</organism>
<reference evidence="1" key="1">
    <citation type="journal article" date="2018" name="Genome Biol. Evol.">
        <title>Genomics and development of Lentinus tigrinus, a white-rot wood-decaying mushroom with dimorphic fruiting bodies.</title>
        <authorList>
            <person name="Wu B."/>
            <person name="Xu Z."/>
            <person name="Knudson A."/>
            <person name="Carlson A."/>
            <person name="Chen N."/>
            <person name="Kovaka S."/>
            <person name="LaButti K."/>
            <person name="Lipzen A."/>
            <person name="Pennachio C."/>
            <person name="Riley R."/>
            <person name="Schakwitz W."/>
            <person name="Umezawa K."/>
            <person name="Ohm R.A."/>
            <person name="Grigoriev I.V."/>
            <person name="Nagy L.G."/>
            <person name="Gibbons J."/>
            <person name="Hibbett D."/>
        </authorList>
    </citation>
    <scope>NUCLEOTIDE SEQUENCE [LARGE SCALE GENOMIC DNA]</scope>
    <source>
        <strain evidence="1">ALCF2SS1-6</strain>
    </source>
</reference>